<name>A0A109MYY2_9BACI</name>
<keyword evidence="1" id="KW-1133">Transmembrane helix</keyword>
<evidence type="ECO:0008006" key="4">
    <source>
        <dbReference type="Google" id="ProtNLM"/>
    </source>
</evidence>
<evidence type="ECO:0000256" key="1">
    <source>
        <dbReference type="SAM" id="Phobius"/>
    </source>
</evidence>
<evidence type="ECO:0000313" key="3">
    <source>
        <dbReference type="Proteomes" id="UP000064189"/>
    </source>
</evidence>
<dbReference type="Proteomes" id="UP000064189">
    <property type="component" value="Unassembled WGS sequence"/>
</dbReference>
<gene>
    <name evidence="2" type="ORF">AS888_18570</name>
</gene>
<keyword evidence="1" id="KW-0812">Transmembrane</keyword>
<keyword evidence="3" id="KW-1185">Reference proteome</keyword>
<organism evidence="2 3">
    <name type="scientific">Peribacillus simplex</name>
    <dbReference type="NCBI Taxonomy" id="1478"/>
    <lineage>
        <taxon>Bacteria</taxon>
        <taxon>Bacillati</taxon>
        <taxon>Bacillota</taxon>
        <taxon>Bacilli</taxon>
        <taxon>Bacillales</taxon>
        <taxon>Bacillaceae</taxon>
        <taxon>Peribacillus</taxon>
    </lineage>
</organism>
<dbReference type="AlphaFoldDB" id="A0A109MYY2"/>
<comment type="caution">
    <text evidence="2">The sequence shown here is derived from an EMBL/GenBank/DDBJ whole genome shotgun (WGS) entry which is preliminary data.</text>
</comment>
<evidence type="ECO:0000313" key="2">
    <source>
        <dbReference type="EMBL" id="KWW20373.1"/>
    </source>
</evidence>
<reference evidence="2 3" key="1">
    <citation type="submission" date="2015-11" db="EMBL/GenBank/DDBJ databases">
        <title>Genome Sequence of Bacillus simplex strain VanAntwerpen2.</title>
        <authorList>
            <person name="Couger M.B."/>
        </authorList>
    </citation>
    <scope>NUCLEOTIDE SEQUENCE [LARGE SCALE GENOMIC DNA]</scope>
    <source>
        <strain evidence="2 3">VanAntwerpen02</strain>
    </source>
</reference>
<keyword evidence="1" id="KW-0472">Membrane</keyword>
<feature type="transmembrane region" description="Helical" evidence="1">
    <location>
        <begin position="6"/>
        <end position="30"/>
    </location>
</feature>
<dbReference type="EMBL" id="LNNH01000017">
    <property type="protein sequence ID" value="KWW20373.1"/>
    <property type="molecule type" value="Genomic_DNA"/>
</dbReference>
<dbReference type="RefSeq" id="WP_061142000.1">
    <property type="nucleotide sequence ID" value="NZ_LNNH01000017.1"/>
</dbReference>
<accession>A0A109MYY2</accession>
<sequence>MRNCKGYVYLELMAAFSVCAFLALSILPILENVMTDRKNMIMKTEAHHLLYERLTAFMEGEVQGMEQEFIIQKKSYRMIWKDDGDSSGTIEGCVRYENASGKDESICDIAAK</sequence>
<proteinExistence type="predicted"/>
<protein>
    <recommendedName>
        <fullName evidence="4">Type II secretion system protein</fullName>
    </recommendedName>
</protein>